<proteinExistence type="inferred from homology"/>
<keyword evidence="3" id="KW-0378">Hydrolase</keyword>
<gene>
    <name evidence="5" type="primary">htrA</name>
    <name evidence="5" type="ORF">AW10_00820</name>
</gene>
<keyword evidence="4" id="KW-1133">Transmembrane helix</keyword>
<evidence type="ECO:0000256" key="2">
    <source>
        <dbReference type="ARBA" id="ARBA00022670"/>
    </source>
</evidence>
<evidence type="ECO:0000256" key="1">
    <source>
        <dbReference type="ARBA" id="ARBA00010541"/>
    </source>
</evidence>
<dbReference type="Pfam" id="PF13365">
    <property type="entry name" value="Trypsin_2"/>
    <property type="match status" value="1"/>
</dbReference>
<dbReference type="PATRIC" id="fig|1454003.3.peg.843"/>
<feature type="transmembrane region" description="Helical" evidence="4">
    <location>
        <begin position="12"/>
        <end position="29"/>
    </location>
</feature>
<dbReference type="EMBL" id="JEMX01000013">
    <property type="protein sequence ID" value="EXI82134.1"/>
    <property type="molecule type" value="Genomic_DNA"/>
</dbReference>
<dbReference type="PANTHER" id="PTHR43343:SF3">
    <property type="entry name" value="PROTEASE DO-LIKE 8, CHLOROPLASTIC"/>
    <property type="match status" value="1"/>
</dbReference>
<evidence type="ECO:0000256" key="3">
    <source>
        <dbReference type="ARBA" id="ARBA00022801"/>
    </source>
</evidence>
<dbReference type="PANTHER" id="PTHR43343">
    <property type="entry name" value="PEPTIDASE S12"/>
    <property type="match status" value="1"/>
</dbReference>
<dbReference type="InterPro" id="IPR043504">
    <property type="entry name" value="Peptidase_S1_PA_chymotrypsin"/>
</dbReference>
<sequence>MTLTTDPFLRHLHWITWALVLLIVVWHAPRWAERYVISRVAEPRPIAARGELAADEQTTIEISERTSPSVVFNSSRQRVRDLWTRKVFSVPRGNASGFVWDSIGHVLTNNHVIEGASEATVRLNDGRSYSAAGFTRVGL</sequence>
<evidence type="ECO:0000313" key="5">
    <source>
        <dbReference type="EMBL" id="EXI82134.1"/>
    </source>
</evidence>
<dbReference type="GO" id="GO:0006508">
    <property type="term" value="P:proteolysis"/>
    <property type="evidence" value="ECO:0007669"/>
    <property type="project" value="UniProtKB-KW"/>
</dbReference>
<evidence type="ECO:0000256" key="4">
    <source>
        <dbReference type="SAM" id="Phobius"/>
    </source>
</evidence>
<dbReference type="STRING" id="1454003.AW10_00820"/>
<comment type="caution">
    <text evidence="5">The sequence shown here is derived from an EMBL/GenBank/DDBJ whole genome shotgun (WGS) entry which is preliminary data.</text>
</comment>
<comment type="similarity">
    <text evidence="1">Belongs to the peptidase S1C family.</text>
</comment>
<keyword evidence="2 5" id="KW-0645">Protease</keyword>
<dbReference type="AlphaFoldDB" id="A0A011QTE3"/>
<reference evidence="5 6" key="1">
    <citation type="submission" date="2014-02" db="EMBL/GenBank/DDBJ databases">
        <title>Expanding our view of genomic diversity in Candidatus Accumulibacter clades.</title>
        <authorList>
            <person name="Skennerton C.T."/>
            <person name="Barr J.J."/>
            <person name="Slater F.R."/>
            <person name="Bond P.L."/>
            <person name="Tyson G.W."/>
        </authorList>
    </citation>
    <scope>NUCLEOTIDE SEQUENCE [LARGE SCALE GENOMIC DNA]</scope>
    <source>
        <strain evidence="6">BA-92</strain>
    </source>
</reference>
<dbReference type="InterPro" id="IPR051201">
    <property type="entry name" value="Chloro_Bact_Ser_Proteases"/>
</dbReference>
<dbReference type="Proteomes" id="UP000021816">
    <property type="component" value="Unassembled WGS sequence"/>
</dbReference>
<dbReference type="Gene3D" id="2.40.10.10">
    <property type="entry name" value="Trypsin-like serine proteases"/>
    <property type="match status" value="1"/>
</dbReference>
<dbReference type="InterPro" id="IPR009003">
    <property type="entry name" value="Peptidase_S1_PA"/>
</dbReference>
<name>A0A011QTE3_9PROT</name>
<keyword evidence="4" id="KW-0812">Transmembrane</keyword>
<dbReference type="SUPFAM" id="SSF50494">
    <property type="entry name" value="Trypsin-like serine proteases"/>
    <property type="match status" value="1"/>
</dbReference>
<protein>
    <submittedName>
        <fullName evidence="5">Putative serine protease HtrA</fullName>
    </submittedName>
</protein>
<keyword evidence="4" id="KW-0472">Membrane</keyword>
<evidence type="ECO:0000313" key="6">
    <source>
        <dbReference type="Proteomes" id="UP000021816"/>
    </source>
</evidence>
<dbReference type="GO" id="GO:0008233">
    <property type="term" value="F:peptidase activity"/>
    <property type="evidence" value="ECO:0007669"/>
    <property type="project" value="UniProtKB-KW"/>
</dbReference>
<organism evidence="5 6">
    <name type="scientific">Candidatus Accumulibacter appositus</name>
    <dbReference type="NCBI Taxonomy" id="1454003"/>
    <lineage>
        <taxon>Bacteria</taxon>
        <taxon>Pseudomonadati</taxon>
        <taxon>Pseudomonadota</taxon>
        <taxon>Betaproteobacteria</taxon>
        <taxon>Candidatus Accumulibacter</taxon>
    </lineage>
</organism>
<accession>A0A011QTE3</accession>